<dbReference type="FunCoup" id="Q6CJD1">
    <property type="interactions" value="1563"/>
</dbReference>
<dbReference type="eggNOG" id="ENOG502S8Z5">
    <property type="taxonomic scope" value="Eukaryota"/>
</dbReference>
<dbReference type="EMBL" id="CR382126">
    <property type="protein sequence ID" value="CAG98666.1"/>
    <property type="molecule type" value="Genomic_DNA"/>
</dbReference>
<evidence type="ECO:0000313" key="3">
    <source>
        <dbReference type="EMBL" id="CAG98666.1"/>
    </source>
</evidence>
<feature type="domain" description="INO2 bHLH" evidence="2">
    <location>
        <begin position="291"/>
        <end position="383"/>
    </location>
</feature>
<evidence type="ECO:0000256" key="1">
    <source>
        <dbReference type="SAM" id="MobiDB-lite"/>
    </source>
</evidence>
<organism evidence="3 4">
    <name type="scientific">Kluyveromyces lactis (strain ATCC 8585 / CBS 2359 / DSM 70799 / NBRC 1267 / NRRL Y-1140 / WM37)</name>
    <name type="common">Yeast</name>
    <name type="synonym">Candida sphaerica</name>
    <dbReference type="NCBI Taxonomy" id="284590"/>
    <lineage>
        <taxon>Eukaryota</taxon>
        <taxon>Fungi</taxon>
        <taxon>Dikarya</taxon>
        <taxon>Ascomycota</taxon>
        <taxon>Saccharomycotina</taxon>
        <taxon>Saccharomycetes</taxon>
        <taxon>Saccharomycetales</taxon>
        <taxon>Saccharomycetaceae</taxon>
        <taxon>Kluyveromyces</taxon>
    </lineage>
</organism>
<feature type="region of interest" description="Disordered" evidence="1">
    <location>
        <begin position="227"/>
        <end position="248"/>
    </location>
</feature>
<dbReference type="Proteomes" id="UP000000598">
    <property type="component" value="Chromosome F"/>
</dbReference>
<dbReference type="STRING" id="284590.Q6CJD1"/>
<accession>Q6CJD1</accession>
<evidence type="ECO:0000313" key="4">
    <source>
        <dbReference type="Proteomes" id="UP000000598"/>
    </source>
</evidence>
<dbReference type="GO" id="GO:0046983">
    <property type="term" value="F:protein dimerization activity"/>
    <property type="evidence" value="ECO:0007669"/>
    <property type="project" value="InterPro"/>
</dbReference>
<sequence>MEAQSQGGLGSLLDMDLEGLDFETAYELINEKAELWDDSNDQFHMNLVDDSQFFNHMTVVPENASTGGDQHTNTDEEVDKVVNRDRAFQEEKDTKPAASQITHSVPSSRPQTPRNHISSPFGAFGEHSGNSHNEGLLSVNESHAIEHFLDSLLTTSPSKASNAALFSPKLAQNFMRNAEHLGADPHTYIFDHTELQTTISRHFQDKSTTKQGERLDTKIAIAASPSHEEKNNNVNSKDILKNDNGSKGKSTTIEPMILPIFESYEQYKPIDPKIPIVEVPEHVIPEDISSDAAELRRWKHVYLEKQRRNTFKREYDELIGMIRYPRPVWTEVHKNLPKSKEIISLDYKLPKKEGKRITKHTLLNYIVQDIQLLLLANEELEQLCK</sequence>
<name>Q6CJD1_KLULA</name>
<dbReference type="InterPro" id="IPR036638">
    <property type="entry name" value="HLH_DNA-bd_sf"/>
</dbReference>
<reference evidence="3 4" key="1">
    <citation type="journal article" date="2004" name="Nature">
        <title>Genome evolution in yeasts.</title>
        <authorList>
            <consortium name="Genolevures"/>
            <person name="Dujon B."/>
            <person name="Sherman D."/>
            <person name="Fischer G."/>
            <person name="Durrens P."/>
            <person name="Casaregola S."/>
            <person name="Lafontaine I."/>
            <person name="de Montigny J."/>
            <person name="Marck C."/>
            <person name="Neuveglise C."/>
            <person name="Talla E."/>
            <person name="Goffard N."/>
            <person name="Frangeul L."/>
            <person name="Aigle M."/>
            <person name="Anthouard V."/>
            <person name="Babour A."/>
            <person name="Barbe V."/>
            <person name="Barnay S."/>
            <person name="Blanchin S."/>
            <person name="Beckerich J.M."/>
            <person name="Beyne E."/>
            <person name="Bleykasten C."/>
            <person name="Boisrame A."/>
            <person name="Boyer J."/>
            <person name="Cattolico L."/>
            <person name="Confanioleri F."/>
            <person name="de Daruvar A."/>
            <person name="Despons L."/>
            <person name="Fabre E."/>
            <person name="Fairhead C."/>
            <person name="Ferry-Dumazet H."/>
            <person name="Groppi A."/>
            <person name="Hantraye F."/>
            <person name="Hennequin C."/>
            <person name="Jauniaux N."/>
            <person name="Joyet P."/>
            <person name="Kachouri R."/>
            <person name="Kerrest A."/>
            <person name="Koszul R."/>
            <person name="Lemaire M."/>
            <person name="Lesur I."/>
            <person name="Ma L."/>
            <person name="Muller H."/>
            <person name="Nicaud J.M."/>
            <person name="Nikolski M."/>
            <person name="Oztas S."/>
            <person name="Ozier-Kalogeropoulos O."/>
            <person name="Pellenz S."/>
            <person name="Potier S."/>
            <person name="Richard G.F."/>
            <person name="Straub M.L."/>
            <person name="Suleau A."/>
            <person name="Swennene D."/>
            <person name="Tekaia F."/>
            <person name="Wesolowski-Louvel M."/>
            <person name="Westhof E."/>
            <person name="Wirth B."/>
            <person name="Zeniou-Meyer M."/>
            <person name="Zivanovic I."/>
            <person name="Bolotin-Fukuhara M."/>
            <person name="Thierry A."/>
            <person name="Bouchier C."/>
            <person name="Caudron B."/>
            <person name="Scarpelli C."/>
            <person name="Gaillardin C."/>
            <person name="Weissenbach J."/>
            <person name="Wincker P."/>
            <person name="Souciet J.L."/>
        </authorList>
    </citation>
    <scope>NUCLEOTIDE SEQUENCE [LARGE SCALE GENOMIC DNA]</scope>
    <source>
        <strain evidence="4">ATCC 8585 / CBS 2359 / DSM 70799 / NBRC 1267 / NRRL Y-1140 / WM37</strain>
    </source>
</reference>
<dbReference type="Pfam" id="PF23179">
    <property type="entry name" value="bHLH_INO2"/>
    <property type="match status" value="1"/>
</dbReference>
<dbReference type="AlphaFoldDB" id="Q6CJD1"/>
<gene>
    <name evidence="3" type="ORF">KLLA0_F19558g</name>
</gene>
<dbReference type="PaxDb" id="284590-Q6CJD1"/>
<dbReference type="SUPFAM" id="SSF47459">
    <property type="entry name" value="HLH, helix-loop-helix DNA-binding domain"/>
    <property type="match status" value="1"/>
</dbReference>
<proteinExistence type="predicted"/>
<dbReference type="KEGG" id="kla:KLLA0_F19558g"/>
<evidence type="ECO:0000259" key="2">
    <source>
        <dbReference type="Pfam" id="PF23179"/>
    </source>
</evidence>
<keyword evidence="4" id="KW-1185">Reference proteome</keyword>
<dbReference type="InterPro" id="IPR057071">
    <property type="entry name" value="bHLH_INO2"/>
</dbReference>
<feature type="region of interest" description="Disordered" evidence="1">
    <location>
        <begin position="87"/>
        <end position="115"/>
    </location>
</feature>
<protein>
    <submittedName>
        <fullName evidence="3">KLLA0F19558p</fullName>
    </submittedName>
</protein>
<feature type="compositionally biased region" description="Polar residues" evidence="1">
    <location>
        <begin position="97"/>
        <end position="115"/>
    </location>
</feature>
<dbReference type="HOGENOM" id="CLU_717775_0_0_1"/>
<dbReference type="InParanoid" id="Q6CJD1"/>